<dbReference type="Gene3D" id="3.40.220.10">
    <property type="entry name" value="Leucine Aminopeptidase, subunit E, domain 1"/>
    <property type="match status" value="1"/>
</dbReference>
<dbReference type="PANTHER" id="PTHR35596">
    <property type="entry name" value="DUF2263 DOMAIN-CONTAINING PROTEIN"/>
    <property type="match status" value="1"/>
</dbReference>
<dbReference type="NCBIfam" id="TIGR02452">
    <property type="entry name" value="TIGR02452 family protein"/>
    <property type="match status" value="1"/>
</dbReference>
<name>A0A7S1NEX5_9EUGL</name>
<feature type="region of interest" description="Disordered" evidence="1">
    <location>
        <begin position="105"/>
        <end position="126"/>
    </location>
</feature>
<protein>
    <recommendedName>
        <fullName evidence="2">Microbial-type PARG catalytic domain-containing protein</fullName>
    </recommendedName>
</protein>
<dbReference type="InterPro" id="IPR019261">
    <property type="entry name" value="PARG_cat_microbial"/>
</dbReference>
<organism evidence="3">
    <name type="scientific">Eutreptiella gymnastica</name>
    <dbReference type="NCBI Taxonomy" id="73025"/>
    <lineage>
        <taxon>Eukaryota</taxon>
        <taxon>Discoba</taxon>
        <taxon>Euglenozoa</taxon>
        <taxon>Euglenida</taxon>
        <taxon>Spirocuta</taxon>
        <taxon>Euglenophyceae</taxon>
        <taxon>Eutreptiales</taxon>
        <taxon>Eutreptiaceae</taxon>
        <taxon>Eutreptiella</taxon>
    </lineage>
</organism>
<evidence type="ECO:0000259" key="2">
    <source>
        <dbReference type="Pfam" id="PF10021"/>
    </source>
</evidence>
<feature type="compositionally biased region" description="Polar residues" evidence="1">
    <location>
        <begin position="417"/>
        <end position="433"/>
    </location>
</feature>
<feature type="domain" description="Microbial-type PARG catalytic" evidence="2">
    <location>
        <begin position="81"/>
        <end position="212"/>
    </location>
</feature>
<dbReference type="SUPFAM" id="SSF52949">
    <property type="entry name" value="Macro domain-like"/>
    <property type="match status" value="1"/>
</dbReference>
<sequence length="445" mass="48359">MFRILLRNCTCAGSCWRWIRRPQPSQMSSVGQAVPPPKRGLKHYSGEARPHYPSTWLEKFKTASSRRDATKLRECRIQIIKQTIEAINQGGYHAEEGTRVDLPTAPQGQSSRVPFAKPDHAPPGLPPRGIETVVEVVEGDCLEAAIQLQAHGLNPVVLNMASPRNPGGGYMNGAGAQEENLFRRSDYCCHLKMKDYPLRDAVIYTSHVNVFRGSEAKGYPFLPDPKRLAFIALAAQPSPRLEKGQGGALRLNGESAARLRRSICTFFNVALEYKHDSMVLSALGCGAFCNPPAHVAEIFAEVLQLPQYEGAFRHVTFAIFDDHNARRAHNPEGNVAPFRRCFMPVPQGHPMAQASDTDLAPGASLAGAPDSLLAPDPGLSRSPPPDLDPASNTAHGTAPAPEGRSGTTPPRKKKPQRLQSSSTGPQQSLSQPTLDHFVVRGGPDC</sequence>
<gene>
    <name evidence="3" type="ORF">EGYM00392_LOCUS24921</name>
</gene>
<dbReference type="Pfam" id="PF10021">
    <property type="entry name" value="PARG_cat_microb"/>
    <property type="match status" value="1"/>
</dbReference>
<dbReference type="AlphaFoldDB" id="A0A7S1NEX5"/>
<dbReference type="InterPro" id="IPR043472">
    <property type="entry name" value="Macro_dom-like"/>
</dbReference>
<proteinExistence type="predicted"/>
<accession>A0A7S1NEX5</accession>
<dbReference type="EMBL" id="HBGA01066789">
    <property type="protein sequence ID" value="CAD9013818.1"/>
    <property type="molecule type" value="Transcribed_RNA"/>
</dbReference>
<dbReference type="PANTHER" id="PTHR35596:SF1">
    <property type="entry name" value="MICROBIAL-TYPE PARG CATALYTIC DOMAIN-CONTAINING PROTEIN"/>
    <property type="match status" value="1"/>
</dbReference>
<reference evidence="3" key="1">
    <citation type="submission" date="2021-01" db="EMBL/GenBank/DDBJ databases">
        <authorList>
            <person name="Corre E."/>
            <person name="Pelletier E."/>
            <person name="Niang G."/>
            <person name="Scheremetjew M."/>
            <person name="Finn R."/>
            <person name="Kale V."/>
            <person name="Holt S."/>
            <person name="Cochrane G."/>
            <person name="Meng A."/>
            <person name="Brown T."/>
            <person name="Cohen L."/>
        </authorList>
    </citation>
    <scope>NUCLEOTIDE SEQUENCE</scope>
    <source>
        <strain evidence="3">NIES-381</strain>
    </source>
</reference>
<feature type="region of interest" description="Disordered" evidence="1">
    <location>
        <begin position="347"/>
        <end position="445"/>
    </location>
</feature>
<evidence type="ECO:0000256" key="1">
    <source>
        <dbReference type="SAM" id="MobiDB-lite"/>
    </source>
</evidence>
<dbReference type="InterPro" id="IPR012664">
    <property type="entry name" value="CHP02452"/>
</dbReference>
<evidence type="ECO:0000313" key="3">
    <source>
        <dbReference type="EMBL" id="CAD9013818.1"/>
    </source>
</evidence>